<proteinExistence type="evidence at transcript level"/>
<name>Q41262_GRISI</name>
<evidence type="ECO:0000256" key="1">
    <source>
        <dbReference type="SAM" id="SignalP"/>
    </source>
</evidence>
<sequence>MAKSTAKPNFSLLLPILISLFLFQLNRVKSADTVCFTSTSFGKDVSDLTLQ</sequence>
<dbReference type="EMBL" id="S81216">
    <property type="protein sequence ID" value="AAB36104.1"/>
    <property type="molecule type" value="mRNA"/>
</dbReference>
<dbReference type="GO" id="GO:0030246">
    <property type="term" value="F:carbohydrate binding"/>
    <property type="evidence" value="ECO:0007669"/>
    <property type="project" value="UniProtKB-KW"/>
</dbReference>
<dbReference type="AlphaFoldDB" id="Q41262"/>
<feature type="non-terminal residue" evidence="2">
    <location>
        <position position="51"/>
    </location>
</feature>
<protein>
    <submittedName>
        <fullName evidence="2">Insecticidal N-acetylglucosamine-specific lectin isoform GS-II</fullName>
    </submittedName>
</protein>
<reference evidence="2" key="1">
    <citation type="journal article" date="1996" name="Plant Physiol.">
        <title>An insecticidal N-acetylglucosamine-specific lectin gene from Griffonia simplicifolia (Leguminosae).</title>
        <authorList>
            <person name="Zhu K."/>
            <person name="Huesing J.E."/>
            <person name="Shade R.E."/>
            <person name="Bressan R.A."/>
            <person name="Hasegawa P.M."/>
            <person name="Murdock L.L."/>
        </authorList>
    </citation>
    <scope>NUCLEOTIDE SEQUENCE</scope>
</reference>
<feature type="signal peptide" evidence="1">
    <location>
        <begin position="1"/>
        <end position="30"/>
    </location>
</feature>
<organism evidence="2">
    <name type="scientific">Griffonia simplicifolia</name>
    <name type="common">Bandeiraea simplicifolia</name>
    <dbReference type="NCBI Taxonomy" id="3850"/>
    <lineage>
        <taxon>Eukaryota</taxon>
        <taxon>Viridiplantae</taxon>
        <taxon>Streptophyta</taxon>
        <taxon>Embryophyta</taxon>
        <taxon>Tracheophyta</taxon>
        <taxon>Spermatophyta</taxon>
        <taxon>Magnoliopsida</taxon>
        <taxon>eudicotyledons</taxon>
        <taxon>Gunneridae</taxon>
        <taxon>Pentapetalae</taxon>
        <taxon>rosids</taxon>
        <taxon>fabids</taxon>
        <taxon>Fabales</taxon>
        <taxon>Fabaceae</taxon>
        <taxon>Cercidoideae</taxon>
        <taxon>Cercideae</taxon>
        <taxon>Cercidinae</taxon>
        <taxon>Griffonia</taxon>
    </lineage>
</organism>
<keyword evidence="1" id="KW-0732">Signal</keyword>
<feature type="chain" id="PRO_5004231813" evidence="1">
    <location>
        <begin position="31"/>
        <end position="51"/>
    </location>
</feature>
<accession>Q41262</accession>
<evidence type="ECO:0000313" key="2">
    <source>
        <dbReference type="EMBL" id="AAB36104.1"/>
    </source>
</evidence>
<keyword evidence="2" id="KW-0430">Lectin</keyword>